<gene>
    <name evidence="3" type="ORF">Tco_0975832</name>
</gene>
<dbReference type="PANTHER" id="PTHR44272">
    <property type="entry name" value="DNAJ DOMAIN (PROKARYOTIC HEAT SHOCK PROTEIN)"/>
    <property type="match status" value="1"/>
</dbReference>
<reference evidence="3" key="2">
    <citation type="submission" date="2022-01" db="EMBL/GenBank/DDBJ databases">
        <authorList>
            <person name="Yamashiro T."/>
            <person name="Shiraishi A."/>
            <person name="Satake H."/>
            <person name="Nakayama K."/>
        </authorList>
    </citation>
    <scope>NUCLEOTIDE SEQUENCE</scope>
</reference>
<dbReference type="Proteomes" id="UP001151760">
    <property type="component" value="Unassembled WGS sequence"/>
</dbReference>
<reference evidence="3" key="1">
    <citation type="journal article" date="2022" name="Int. J. Mol. Sci.">
        <title>Draft Genome of Tanacetum Coccineum: Genomic Comparison of Closely Related Tanacetum-Family Plants.</title>
        <authorList>
            <person name="Yamashiro T."/>
            <person name="Shiraishi A."/>
            <person name="Nakayama K."/>
            <person name="Satake H."/>
        </authorList>
    </citation>
    <scope>NUCLEOTIDE SEQUENCE</scope>
</reference>
<sequence>MPSRHHDTRLNIPLLYFDQQENGGLNLALQEDSAKTGKVSSAGMYFLGFPVYRLDKPSNSVLAQFTEMTSRYAHEMQEIDDLLKQRNEIHASYTTAPPVKRSSSGSSSSGRKSRSRSASKEVKEDGHQKPSLKDRVKKKKCFTRDEAVENKGGVRKMLNRETRSSKFVALHCVVHLVAFQIGFYK</sequence>
<keyword evidence="2" id="KW-0472">Membrane</keyword>
<dbReference type="EMBL" id="BQNB010016257">
    <property type="protein sequence ID" value="GJT49675.1"/>
    <property type="molecule type" value="Genomic_DNA"/>
</dbReference>
<name>A0ABQ5EFJ4_9ASTR</name>
<feature type="compositionally biased region" description="Basic and acidic residues" evidence="1">
    <location>
        <begin position="118"/>
        <end position="134"/>
    </location>
</feature>
<evidence type="ECO:0000313" key="4">
    <source>
        <dbReference type="Proteomes" id="UP001151760"/>
    </source>
</evidence>
<dbReference type="InterPro" id="IPR052812">
    <property type="entry name" value="Plant_DnaJ_domain"/>
</dbReference>
<feature type="region of interest" description="Disordered" evidence="1">
    <location>
        <begin position="90"/>
        <end position="137"/>
    </location>
</feature>
<keyword evidence="2" id="KW-1133">Transmembrane helix</keyword>
<evidence type="ECO:0000256" key="2">
    <source>
        <dbReference type="SAM" id="Phobius"/>
    </source>
</evidence>
<evidence type="ECO:0000256" key="1">
    <source>
        <dbReference type="SAM" id="MobiDB-lite"/>
    </source>
</evidence>
<comment type="caution">
    <text evidence="3">The sequence shown here is derived from an EMBL/GenBank/DDBJ whole genome shotgun (WGS) entry which is preliminary data.</text>
</comment>
<feature type="transmembrane region" description="Helical" evidence="2">
    <location>
        <begin position="167"/>
        <end position="184"/>
    </location>
</feature>
<protein>
    <submittedName>
        <fullName evidence="3">Uncharacterized protein</fullName>
    </submittedName>
</protein>
<dbReference type="PANTHER" id="PTHR44272:SF2">
    <property type="entry name" value="CHAPERONE PROTEIN DNAJ 16"/>
    <property type="match status" value="1"/>
</dbReference>
<accession>A0ABQ5EFJ4</accession>
<feature type="compositionally biased region" description="Low complexity" evidence="1">
    <location>
        <begin position="100"/>
        <end position="110"/>
    </location>
</feature>
<keyword evidence="2" id="KW-0812">Transmembrane</keyword>
<organism evidence="3 4">
    <name type="scientific">Tanacetum coccineum</name>
    <dbReference type="NCBI Taxonomy" id="301880"/>
    <lineage>
        <taxon>Eukaryota</taxon>
        <taxon>Viridiplantae</taxon>
        <taxon>Streptophyta</taxon>
        <taxon>Embryophyta</taxon>
        <taxon>Tracheophyta</taxon>
        <taxon>Spermatophyta</taxon>
        <taxon>Magnoliopsida</taxon>
        <taxon>eudicotyledons</taxon>
        <taxon>Gunneridae</taxon>
        <taxon>Pentapetalae</taxon>
        <taxon>asterids</taxon>
        <taxon>campanulids</taxon>
        <taxon>Asterales</taxon>
        <taxon>Asteraceae</taxon>
        <taxon>Asteroideae</taxon>
        <taxon>Anthemideae</taxon>
        <taxon>Anthemidinae</taxon>
        <taxon>Tanacetum</taxon>
    </lineage>
</organism>
<proteinExistence type="predicted"/>
<keyword evidence="4" id="KW-1185">Reference proteome</keyword>
<evidence type="ECO:0000313" key="3">
    <source>
        <dbReference type="EMBL" id="GJT49675.1"/>
    </source>
</evidence>